<accession>A0A2N5UG94</accession>
<comment type="caution">
    <text evidence="2">The sequence shown here is derived from an EMBL/GenBank/DDBJ whole genome shotgun (WGS) entry which is preliminary data.</text>
</comment>
<feature type="compositionally biased region" description="Basic and acidic residues" evidence="1">
    <location>
        <begin position="61"/>
        <end position="77"/>
    </location>
</feature>
<evidence type="ECO:0000313" key="2">
    <source>
        <dbReference type="EMBL" id="PLW36737.1"/>
    </source>
</evidence>
<organism evidence="2 3">
    <name type="scientific">Puccinia coronata f. sp. avenae</name>
    <dbReference type="NCBI Taxonomy" id="200324"/>
    <lineage>
        <taxon>Eukaryota</taxon>
        <taxon>Fungi</taxon>
        <taxon>Dikarya</taxon>
        <taxon>Basidiomycota</taxon>
        <taxon>Pucciniomycotina</taxon>
        <taxon>Pucciniomycetes</taxon>
        <taxon>Pucciniales</taxon>
        <taxon>Pucciniaceae</taxon>
        <taxon>Puccinia</taxon>
    </lineage>
</organism>
<dbReference type="Proteomes" id="UP000235392">
    <property type="component" value="Unassembled WGS sequence"/>
</dbReference>
<evidence type="ECO:0000313" key="3">
    <source>
        <dbReference type="Proteomes" id="UP000235392"/>
    </source>
</evidence>
<evidence type="ECO:0000256" key="1">
    <source>
        <dbReference type="SAM" id="MobiDB-lite"/>
    </source>
</evidence>
<protein>
    <submittedName>
        <fullName evidence="2">Uncharacterized protein</fullName>
    </submittedName>
</protein>
<gene>
    <name evidence="2" type="ORF">PCASD_08681</name>
</gene>
<sequence>MPIDDESLRSGRVSPTGFILSTAATSTVLAVASRVRGSRIQDARSWTSVELAGKAKPPQELSDRLAGADKANNRDQTLHITQQDLRSDVRPAAAHSELIS</sequence>
<dbReference type="AlphaFoldDB" id="A0A2N5UG94"/>
<dbReference type="EMBL" id="PGCI01000155">
    <property type="protein sequence ID" value="PLW36737.1"/>
    <property type="molecule type" value="Genomic_DNA"/>
</dbReference>
<proteinExistence type="predicted"/>
<reference evidence="2 3" key="1">
    <citation type="submission" date="2017-11" db="EMBL/GenBank/DDBJ databases">
        <title>De novo assembly and phasing of dikaryotic genomes from two isolates of Puccinia coronata f. sp. avenae, the causal agent of oat crown rust.</title>
        <authorList>
            <person name="Miller M.E."/>
            <person name="Zhang Y."/>
            <person name="Omidvar V."/>
            <person name="Sperschneider J."/>
            <person name="Schwessinger B."/>
            <person name="Raley C."/>
            <person name="Palmer J.M."/>
            <person name="Garnica D."/>
            <person name="Upadhyaya N."/>
            <person name="Rathjen J."/>
            <person name="Taylor J.M."/>
            <person name="Park R.F."/>
            <person name="Dodds P.N."/>
            <person name="Hirsch C.D."/>
            <person name="Kianian S.F."/>
            <person name="Figueroa M."/>
        </authorList>
    </citation>
    <scope>NUCLEOTIDE SEQUENCE [LARGE SCALE GENOMIC DNA]</scope>
    <source>
        <strain evidence="2">12SD80</strain>
    </source>
</reference>
<name>A0A2N5UG94_9BASI</name>
<feature type="region of interest" description="Disordered" evidence="1">
    <location>
        <begin position="49"/>
        <end position="100"/>
    </location>
</feature>